<feature type="non-terminal residue" evidence="2">
    <location>
        <position position="1"/>
    </location>
</feature>
<evidence type="ECO:0000313" key="2">
    <source>
        <dbReference type="EMBL" id="CAE7680998.1"/>
    </source>
</evidence>
<evidence type="ECO:0000256" key="1">
    <source>
        <dbReference type="SAM" id="Phobius"/>
    </source>
</evidence>
<name>A0A812WRJ2_9DINO</name>
<keyword evidence="3" id="KW-1185">Reference proteome</keyword>
<evidence type="ECO:0000313" key="3">
    <source>
        <dbReference type="Proteomes" id="UP000601435"/>
    </source>
</evidence>
<sequence>NETGGSLSSTLAAPMSLLQAWRAKLSAAASDALSDKKTSGLLIVFVVTLLAFAAGSCAIVSTRAYLLHDFGAHRADPVLSRQDQHHRLLPSLRSLGPSSTPNFKSRATKTWRQLVIDRPLEGDRLGVNLSE</sequence>
<protein>
    <submittedName>
        <fullName evidence="2">Uncharacterized protein</fullName>
    </submittedName>
</protein>
<keyword evidence="1" id="KW-0812">Transmembrane</keyword>
<feature type="transmembrane region" description="Helical" evidence="1">
    <location>
        <begin position="40"/>
        <end position="60"/>
    </location>
</feature>
<comment type="caution">
    <text evidence="2">The sequence shown here is derived from an EMBL/GenBank/DDBJ whole genome shotgun (WGS) entry which is preliminary data.</text>
</comment>
<dbReference type="EMBL" id="CAJNJA010033548">
    <property type="protein sequence ID" value="CAE7680998.1"/>
    <property type="molecule type" value="Genomic_DNA"/>
</dbReference>
<keyword evidence="1" id="KW-1133">Transmembrane helix</keyword>
<dbReference type="AlphaFoldDB" id="A0A812WRJ2"/>
<accession>A0A812WRJ2</accession>
<dbReference type="Proteomes" id="UP000601435">
    <property type="component" value="Unassembled WGS sequence"/>
</dbReference>
<gene>
    <name evidence="2" type="ORF">SNEC2469_LOCUS19583</name>
</gene>
<reference evidence="2" key="1">
    <citation type="submission" date="2021-02" db="EMBL/GenBank/DDBJ databases">
        <authorList>
            <person name="Dougan E. K."/>
            <person name="Rhodes N."/>
            <person name="Thang M."/>
            <person name="Chan C."/>
        </authorList>
    </citation>
    <scope>NUCLEOTIDE SEQUENCE</scope>
</reference>
<proteinExistence type="predicted"/>
<keyword evidence="1" id="KW-0472">Membrane</keyword>
<feature type="non-terminal residue" evidence="2">
    <location>
        <position position="131"/>
    </location>
</feature>
<organism evidence="2 3">
    <name type="scientific">Symbiodinium necroappetens</name>
    <dbReference type="NCBI Taxonomy" id="1628268"/>
    <lineage>
        <taxon>Eukaryota</taxon>
        <taxon>Sar</taxon>
        <taxon>Alveolata</taxon>
        <taxon>Dinophyceae</taxon>
        <taxon>Suessiales</taxon>
        <taxon>Symbiodiniaceae</taxon>
        <taxon>Symbiodinium</taxon>
    </lineage>
</organism>
<dbReference type="OrthoDB" id="435006at2759"/>